<dbReference type="GO" id="GO:0005615">
    <property type="term" value="C:extracellular space"/>
    <property type="evidence" value="ECO:0007669"/>
    <property type="project" value="TreeGrafter"/>
</dbReference>
<sequence>MSKLNCYTVLFLVVVVLYRAHDGNVNAETYGDAGLTSSHARWCTISNAEEQKCVAMKNAFSAKGWSPNLQCVLADDKYDCMRRIEANEADLMTLGDTQVYSAGRYFNMVPVMAEKYSESVDAGTFRYKAVIAVKTSDTTINTLADLKGKKSCHTGVGRTVGWAIPVAALFEQKLMEIKDCDNNVKSVANFFSQSCAPGAFDDFYNPDKDNPQKICGGCSQTGCPLDPSETYMGYVGAFACLKDGKGDVAFIKHSTVEDAKADARFTNLNEQDYQLLCPDGTRKSMSEWDSCNWAVRTSNTIMTRPDAAIADFKHLLQKASAAFANNPQEPFNLFNSSAYGGQNLLFSDDTKSLTDVGSANSYDKYLGSGANRTMEWYRPCRKPTTWCVTSTPEMNKCRRMGAALASSKIDMQFSCILGTNSKQCMEMIQQKKADLVNVDGGDVFTGGKYHDLKPIVAENYGSGADEATSYYAVAVVKKSSTITNLAGLRGKKSCHTGIGKTSGWNVPVGTLIEKNLISVKGCDIPHAVGDFFAQSCAPGALDAAYNPSGTNPANLCAQCGPNNCKRNNVNKYYGYTGALRCLVETDADVAFIKHSTVPSNTDGKNMDDWAKTLKSSDFELLCRDGGRKAITEWRTCSLARVPSHAILTSKTRPAEDSRHWWILLNRGQIRFGTDNTNFKMFDSGSAGSNLMFSDSTTTLTKVDSTYQDFLGAEYAKIADTLDHFKCSVSGAPSTASSLVSLCVISIMAYIGFQIQ</sequence>
<proteinExistence type="predicted"/>
<keyword evidence="3" id="KW-0677">Repeat</keyword>
<dbReference type="SMART" id="SM00094">
    <property type="entry name" value="TR_FER"/>
    <property type="match status" value="2"/>
</dbReference>
<dbReference type="PROSITE" id="PS00205">
    <property type="entry name" value="TRANSFERRIN_LIKE_1"/>
    <property type="match status" value="1"/>
</dbReference>
<comment type="subcellular location">
    <subcellularLocation>
        <location evidence="1">Secreted</location>
    </subcellularLocation>
</comment>
<organism evidence="4 5">
    <name type="scientific">Owenia fusiformis</name>
    <name type="common">Polychaete worm</name>
    <dbReference type="NCBI Taxonomy" id="6347"/>
    <lineage>
        <taxon>Eukaryota</taxon>
        <taxon>Metazoa</taxon>
        <taxon>Spiralia</taxon>
        <taxon>Lophotrochozoa</taxon>
        <taxon>Annelida</taxon>
        <taxon>Polychaeta</taxon>
        <taxon>Sedentaria</taxon>
        <taxon>Canalipalpata</taxon>
        <taxon>Sabellida</taxon>
        <taxon>Oweniida</taxon>
        <taxon>Oweniidae</taxon>
        <taxon>Owenia</taxon>
    </lineage>
</organism>
<dbReference type="FunFam" id="3.40.190.10:FF:000095">
    <property type="entry name" value="Lactotransferrin"/>
    <property type="match status" value="2"/>
</dbReference>
<accession>A0A8J1TUN1</accession>
<dbReference type="Pfam" id="PF00405">
    <property type="entry name" value="Transferrin"/>
    <property type="match status" value="2"/>
</dbReference>
<evidence type="ECO:0000256" key="3">
    <source>
        <dbReference type="ARBA" id="ARBA00022737"/>
    </source>
</evidence>
<dbReference type="CDD" id="cd13529">
    <property type="entry name" value="PBP2_transferrin"/>
    <property type="match status" value="2"/>
</dbReference>
<dbReference type="AlphaFoldDB" id="A0A8J1TUN1"/>
<dbReference type="PANTHER" id="PTHR11485:SF29">
    <property type="entry name" value="TRANSFERRIN 2"/>
    <property type="match status" value="1"/>
</dbReference>
<dbReference type="GO" id="GO:0055037">
    <property type="term" value="C:recycling endosome"/>
    <property type="evidence" value="ECO:0007669"/>
    <property type="project" value="TreeGrafter"/>
</dbReference>
<dbReference type="PRINTS" id="PR00422">
    <property type="entry name" value="TRANSFERRIN"/>
</dbReference>
<gene>
    <name evidence="4" type="ORF">OFUS_LOCUS15258</name>
</gene>
<dbReference type="Gene3D" id="3.40.190.10">
    <property type="entry name" value="Periplasmic binding protein-like II"/>
    <property type="match status" value="4"/>
</dbReference>
<keyword evidence="2" id="KW-0964">Secreted</keyword>
<dbReference type="PROSITE" id="PS51408">
    <property type="entry name" value="TRANSFERRIN_LIKE_4"/>
    <property type="match status" value="2"/>
</dbReference>
<name>A0A8J1TUN1_OWEFU</name>
<dbReference type="InterPro" id="IPR018195">
    <property type="entry name" value="Transferrin_Fe_BS"/>
</dbReference>
<dbReference type="Proteomes" id="UP000749559">
    <property type="component" value="Unassembled WGS sequence"/>
</dbReference>
<evidence type="ECO:0000313" key="5">
    <source>
        <dbReference type="Proteomes" id="UP000749559"/>
    </source>
</evidence>
<comment type="caution">
    <text evidence="4">The sequence shown here is derived from an EMBL/GenBank/DDBJ whole genome shotgun (WGS) entry which is preliminary data.</text>
</comment>
<dbReference type="InterPro" id="IPR001156">
    <property type="entry name" value="Transferrin-like_dom"/>
</dbReference>
<dbReference type="GO" id="GO:0006826">
    <property type="term" value="P:iron ion transport"/>
    <property type="evidence" value="ECO:0007669"/>
    <property type="project" value="TreeGrafter"/>
</dbReference>
<evidence type="ECO:0000313" key="4">
    <source>
        <dbReference type="EMBL" id="CAH1789988.1"/>
    </source>
</evidence>
<protein>
    <submittedName>
        <fullName evidence="4">Uncharacterized protein</fullName>
    </submittedName>
</protein>
<dbReference type="GO" id="GO:0005886">
    <property type="term" value="C:plasma membrane"/>
    <property type="evidence" value="ECO:0007669"/>
    <property type="project" value="TreeGrafter"/>
</dbReference>
<keyword evidence="5" id="KW-1185">Reference proteome</keyword>
<evidence type="ECO:0000256" key="1">
    <source>
        <dbReference type="ARBA" id="ARBA00004613"/>
    </source>
</evidence>
<reference evidence="4" key="1">
    <citation type="submission" date="2022-03" db="EMBL/GenBank/DDBJ databases">
        <authorList>
            <person name="Martin C."/>
        </authorList>
    </citation>
    <scope>NUCLEOTIDE SEQUENCE</scope>
</reference>
<dbReference type="OrthoDB" id="9981115at2759"/>
<dbReference type="EMBL" id="CAIIXF020000007">
    <property type="protein sequence ID" value="CAH1789988.1"/>
    <property type="molecule type" value="Genomic_DNA"/>
</dbReference>
<evidence type="ECO:0000256" key="2">
    <source>
        <dbReference type="ARBA" id="ARBA00022525"/>
    </source>
</evidence>
<dbReference type="PROSITE" id="PS00207">
    <property type="entry name" value="TRANSFERRIN_LIKE_3"/>
    <property type="match status" value="1"/>
</dbReference>
<dbReference type="GO" id="GO:0005769">
    <property type="term" value="C:early endosome"/>
    <property type="evidence" value="ECO:0007669"/>
    <property type="project" value="TreeGrafter"/>
</dbReference>
<dbReference type="SUPFAM" id="SSF53850">
    <property type="entry name" value="Periplasmic binding protein-like II"/>
    <property type="match status" value="2"/>
</dbReference>
<dbReference type="PANTHER" id="PTHR11485">
    <property type="entry name" value="TRANSFERRIN"/>
    <property type="match status" value="1"/>
</dbReference>